<dbReference type="SUPFAM" id="SSF88659">
    <property type="entry name" value="Sigma3 and sigma4 domains of RNA polymerase sigma factors"/>
    <property type="match status" value="1"/>
</dbReference>
<keyword evidence="4" id="KW-0804">Transcription</keyword>
<dbReference type="InterPro" id="IPR013249">
    <property type="entry name" value="RNA_pol_sigma70_r4_t2"/>
</dbReference>
<evidence type="ECO:0000256" key="1">
    <source>
        <dbReference type="ARBA" id="ARBA00010641"/>
    </source>
</evidence>
<evidence type="ECO:0000256" key="4">
    <source>
        <dbReference type="ARBA" id="ARBA00023163"/>
    </source>
</evidence>
<dbReference type="Gene3D" id="1.10.1740.10">
    <property type="match status" value="1"/>
</dbReference>
<reference evidence="7 8" key="1">
    <citation type="journal article" date="2010" name="Stand. Genomic Sci.">
        <title>Complete genome sequence of Coraliomargarita akajimensis type strain (04OKA010-24).</title>
        <authorList>
            <person name="Mavromatis K."/>
            <person name="Abt B."/>
            <person name="Brambilla E."/>
            <person name="Lapidus A."/>
            <person name="Copeland A."/>
            <person name="Deshpande S."/>
            <person name="Nolan M."/>
            <person name="Lucas S."/>
            <person name="Tice H."/>
            <person name="Cheng J.F."/>
            <person name="Han C."/>
            <person name="Detter J.C."/>
            <person name="Woyke T."/>
            <person name="Goodwin L."/>
            <person name="Pitluck S."/>
            <person name="Held B."/>
            <person name="Brettin T."/>
            <person name="Tapia R."/>
            <person name="Ivanova N."/>
            <person name="Mikhailova N."/>
            <person name="Pati A."/>
            <person name="Liolios K."/>
            <person name="Chen A."/>
            <person name="Palaniappan K."/>
            <person name="Land M."/>
            <person name="Hauser L."/>
            <person name="Chang Y.J."/>
            <person name="Jeffries C.D."/>
            <person name="Rohde M."/>
            <person name="Goker M."/>
            <person name="Bristow J."/>
            <person name="Eisen J.A."/>
            <person name="Markowitz V."/>
            <person name="Hugenholtz P."/>
            <person name="Klenk H.P."/>
            <person name="Kyrpides N.C."/>
        </authorList>
    </citation>
    <scope>NUCLEOTIDE SEQUENCE [LARGE SCALE GENOMIC DNA]</scope>
    <source>
        <strain evidence="8">DSM 45221 / IAM 15411 / JCM 23193 / KCTC 12865</strain>
    </source>
</reference>
<dbReference type="SUPFAM" id="SSF88946">
    <property type="entry name" value="Sigma2 domain of RNA polymerase sigma factors"/>
    <property type="match status" value="1"/>
</dbReference>
<dbReference type="InterPro" id="IPR014284">
    <property type="entry name" value="RNA_pol_sigma-70_dom"/>
</dbReference>
<dbReference type="InterPro" id="IPR036388">
    <property type="entry name" value="WH-like_DNA-bd_sf"/>
</dbReference>
<dbReference type="GO" id="GO:0006352">
    <property type="term" value="P:DNA-templated transcription initiation"/>
    <property type="evidence" value="ECO:0007669"/>
    <property type="project" value="InterPro"/>
</dbReference>
<evidence type="ECO:0000256" key="2">
    <source>
        <dbReference type="ARBA" id="ARBA00023015"/>
    </source>
</evidence>
<dbReference type="GO" id="GO:0016987">
    <property type="term" value="F:sigma factor activity"/>
    <property type="evidence" value="ECO:0007669"/>
    <property type="project" value="UniProtKB-KW"/>
</dbReference>
<feature type="domain" description="RNA polymerase sigma factor 70 region 4 type 2" evidence="6">
    <location>
        <begin position="122"/>
        <end position="173"/>
    </location>
</feature>
<evidence type="ECO:0000259" key="6">
    <source>
        <dbReference type="Pfam" id="PF08281"/>
    </source>
</evidence>
<dbReference type="InterPro" id="IPR013324">
    <property type="entry name" value="RNA_pol_sigma_r3/r4-like"/>
</dbReference>
<dbReference type="EMBL" id="CP001998">
    <property type="protein sequence ID" value="ADE54805.1"/>
    <property type="molecule type" value="Genomic_DNA"/>
</dbReference>
<protein>
    <submittedName>
        <fullName evidence="7">RNA polymerase, sigma-24 subunit, ECF subfamily</fullName>
    </submittedName>
</protein>
<dbReference type="AlphaFoldDB" id="D5EK56"/>
<dbReference type="Pfam" id="PF08281">
    <property type="entry name" value="Sigma70_r4_2"/>
    <property type="match status" value="1"/>
</dbReference>
<keyword evidence="3" id="KW-0731">Sigma factor</keyword>
<evidence type="ECO:0000256" key="3">
    <source>
        <dbReference type="ARBA" id="ARBA00023082"/>
    </source>
</evidence>
<dbReference type="HOGENOM" id="CLU_047691_4_4_0"/>
<dbReference type="PANTHER" id="PTHR43133:SF51">
    <property type="entry name" value="RNA POLYMERASE SIGMA FACTOR"/>
    <property type="match status" value="1"/>
</dbReference>
<dbReference type="Proteomes" id="UP000000925">
    <property type="component" value="Chromosome"/>
</dbReference>
<dbReference type="STRING" id="583355.Caka_1786"/>
<dbReference type="PANTHER" id="PTHR43133">
    <property type="entry name" value="RNA POLYMERASE ECF-TYPE SIGMA FACTO"/>
    <property type="match status" value="1"/>
</dbReference>
<keyword evidence="8" id="KW-1185">Reference proteome</keyword>
<accession>D5EK56</accession>
<dbReference type="KEGG" id="caa:Caka_1786"/>
<dbReference type="Pfam" id="PF04542">
    <property type="entry name" value="Sigma70_r2"/>
    <property type="match status" value="1"/>
</dbReference>
<dbReference type="InterPro" id="IPR007627">
    <property type="entry name" value="RNA_pol_sigma70_r2"/>
</dbReference>
<organism evidence="7 8">
    <name type="scientific">Coraliomargarita akajimensis (strain DSM 45221 / IAM 15411 / JCM 23193 / KCTC 12865 / 04OKA010-24)</name>
    <dbReference type="NCBI Taxonomy" id="583355"/>
    <lineage>
        <taxon>Bacteria</taxon>
        <taxon>Pseudomonadati</taxon>
        <taxon>Verrucomicrobiota</taxon>
        <taxon>Opitutia</taxon>
        <taxon>Puniceicoccales</taxon>
        <taxon>Coraliomargaritaceae</taxon>
        <taxon>Coraliomargarita</taxon>
    </lineage>
</organism>
<dbReference type="GO" id="GO:0003677">
    <property type="term" value="F:DNA binding"/>
    <property type="evidence" value="ECO:0007669"/>
    <property type="project" value="InterPro"/>
</dbReference>
<sequence>MRTGHPTKAMKHEQPIPDSAWMRSLVDAHAADLTRYAASILGDVDAAKDVVQDSFIRLWKEPRERVEDHVRPWLFRVCRNRALDARRKGGRMKPLTEVETDTTPADAPNPGQVVERDDQHAQLLGLMQQLPDNQREVVRLKFQNGLSYKEIAAITELSVSNVGFLLHTALNKLRAQVAAVGE</sequence>
<comment type="similarity">
    <text evidence="1">Belongs to the sigma-70 factor family. ECF subfamily.</text>
</comment>
<dbReference type="eggNOG" id="COG1595">
    <property type="taxonomic scope" value="Bacteria"/>
</dbReference>
<evidence type="ECO:0000313" key="8">
    <source>
        <dbReference type="Proteomes" id="UP000000925"/>
    </source>
</evidence>
<dbReference type="OrthoDB" id="9780326at2"/>
<evidence type="ECO:0000259" key="5">
    <source>
        <dbReference type="Pfam" id="PF04542"/>
    </source>
</evidence>
<dbReference type="CDD" id="cd06171">
    <property type="entry name" value="Sigma70_r4"/>
    <property type="match status" value="1"/>
</dbReference>
<dbReference type="Gene3D" id="1.10.10.10">
    <property type="entry name" value="Winged helix-like DNA-binding domain superfamily/Winged helix DNA-binding domain"/>
    <property type="match status" value="1"/>
</dbReference>
<proteinExistence type="inferred from homology"/>
<evidence type="ECO:0000313" key="7">
    <source>
        <dbReference type="EMBL" id="ADE54805.1"/>
    </source>
</evidence>
<keyword evidence="2" id="KW-0805">Transcription regulation</keyword>
<gene>
    <name evidence="7" type="ordered locus">Caka_1786</name>
</gene>
<name>D5EK56_CORAD</name>
<feature type="domain" description="RNA polymerase sigma-70 region 2" evidence="5">
    <location>
        <begin position="25"/>
        <end position="91"/>
    </location>
</feature>
<dbReference type="InterPro" id="IPR039425">
    <property type="entry name" value="RNA_pol_sigma-70-like"/>
</dbReference>
<dbReference type="NCBIfam" id="TIGR02937">
    <property type="entry name" value="sigma70-ECF"/>
    <property type="match status" value="1"/>
</dbReference>
<dbReference type="InterPro" id="IPR013325">
    <property type="entry name" value="RNA_pol_sigma_r2"/>
</dbReference>